<feature type="non-terminal residue" evidence="2">
    <location>
        <position position="429"/>
    </location>
</feature>
<reference evidence="2" key="1">
    <citation type="submission" date="2021-06" db="EMBL/GenBank/DDBJ databases">
        <authorList>
            <person name="Kallberg Y."/>
            <person name="Tangrot J."/>
            <person name="Rosling A."/>
        </authorList>
    </citation>
    <scope>NUCLEOTIDE SEQUENCE</scope>
    <source>
        <strain evidence="2">AZ414A</strain>
    </source>
</reference>
<protein>
    <submittedName>
        <fullName evidence="2">9853_t:CDS:1</fullName>
    </submittedName>
</protein>
<comment type="caution">
    <text evidence="2">The sequence shown here is derived from an EMBL/GenBank/DDBJ whole genome shotgun (WGS) entry which is preliminary data.</text>
</comment>
<feature type="domain" description="AAA-ATPase-like" evidence="1">
    <location>
        <begin position="128"/>
        <end position="251"/>
    </location>
</feature>
<dbReference type="InterPro" id="IPR018631">
    <property type="entry name" value="AAA-ATPase-like_dom"/>
</dbReference>
<dbReference type="PANTHER" id="PTHR34825">
    <property type="entry name" value="CONSERVED PROTEIN, WITH A WEAK D-GALACTARATE DEHYDRATASE/ALTRONATE HYDROLASE DOMAIN"/>
    <property type="match status" value="1"/>
</dbReference>
<organism evidence="2 3">
    <name type="scientific">Diversispora eburnea</name>
    <dbReference type="NCBI Taxonomy" id="1213867"/>
    <lineage>
        <taxon>Eukaryota</taxon>
        <taxon>Fungi</taxon>
        <taxon>Fungi incertae sedis</taxon>
        <taxon>Mucoromycota</taxon>
        <taxon>Glomeromycotina</taxon>
        <taxon>Glomeromycetes</taxon>
        <taxon>Diversisporales</taxon>
        <taxon>Diversisporaceae</taxon>
        <taxon>Diversispora</taxon>
    </lineage>
</organism>
<dbReference type="OrthoDB" id="5584915at2759"/>
<evidence type="ECO:0000313" key="2">
    <source>
        <dbReference type="EMBL" id="CAG8531693.1"/>
    </source>
</evidence>
<accession>A0A9N9FG34</accession>
<name>A0A9N9FG34_9GLOM</name>
<dbReference type="Pfam" id="PF09820">
    <property type="entry name" value="AAA-ATPase_like"/>
    <property type="match status" value="1"/>
</dbReference>
<proteinExistence type="predicted"/>
<evidence type="ECO:0000259" key="1">
    <source>
        <dbReference type="Pfam" id="PF09820"/>
    </source>
</evidence>
<evidence type="ECO:0000313" key="3">
    <source>
        <dbReference type="Proteomes" id="UP000789706"/>
    </source>
</evidence>
<dbReference type="PANTHER" id="PTHR34825:SF1">
    <property type="entry name" value="AAA-ATPASE-LIKE DOMAIN-CONTAINING PROTEIN"/>
    <property type="match status" value="1"/>
</dbReference>
<dbReference type="EMBL" id="CAJVPK010000611">
    <property type="protein sequence ID" value="CAG8531693.1"/>
    <property type="molecule type" value="Genomic_DNA"/>
</dbReference>
<dbReference type="Proteomes" id="UP000789706">
    <property type="component" value="Unassembled WGS sequence"/>
</dbReference>
<keyword evidence="3" id="KW-1185">Reference proteome</keyword>
<sequence length="429" mass="50652">MEQYRPFMSKIPWYHKYAEDYREFKEFLFLEHVLEFQFHLINKQSLNSLNSAELSLENKIFDREDLLFAIYFELYLSTQLLILYKSDPKELTDIDKWFTQRKICNKDQRKILSINNARVAFGASVIVGDDNFQNIISSRLIFVEKSMLVKEFIENSDFVSLILRPRRFGKSTNLSMLNYFFKISWSQEENNSCRQLFEKLKISDDSNSEIMQQHFAKYPVIHISLKDLTAGSWNEMIVRSRNNSENVAKAMLRIAELEFLSGLNNITIYPFHKEHQSCIYLDKFEFTSDEVELLLPLCEDLKINDVQKWCDDGILKTYWTNIRSTQTLEKCLWKVSSSFKESIEKLLKAEYVYHAFCLGIFANSRDRGFIVCSNREDSFGRYNVKIIPESGVDELAIIIEFKVVCDKKRIAFERKKACVLGHLLYRTDE</sequence>
<gene>
    <name evidence="2" type="ORF">DEBURN_LOCUS6172</name>
</gene>
<dbReference type="AlphaFoldDB" id="A0A9N9FG34"/>